<dbReference type="InterPro" id="IPR018641">
    <property type="entry name" value="Trfase_1_rSAM/seldom-assoc"/>
</dbReference>
<sequence>MKDCLLFFTKFPEPGAVKTRLAEDSSPELAAEFYKTFVEEKLAELAEACRTEIIVCFAPEQARLQMKDWLGTRQRHLAQKGSDLGHKMENAFREAFFMGYERVLLAGSDIPGLSPRIVEEGIEALTPETACLGPADDGGYYCIGFHKSRFLPEVFHSMHWSTEDVAQQTLSRMETQGLAVHTMETLEDIDTIEDLETLTALGTSGPLGEKALAMARKLTGL</sequence>
<dbReference type="PANTHER" id="PTHR36529:SF1">
    <property type="entry name" value="GLYCOSYLTRANSFERASE"/>
    <property type="match status" value="1"/>
</dbReference>
<dbReference type="RefSeq" id="WP_015414324.1">
    <property type="nucleotide sequence ID" value="NC_020409.1"/>
</dbReference>
<dbReference type="PANTHER" id="PTHR36529">
    <property type="entry name" value="SLL1095 PROTEIN"/>
    <property type="match status" value="1"/>
</dbReference>
<name>M1WVA0_PSEP2</name>
<evidence type="ECO:0000313" key="2">
    <source>
        <dbReference type="Proteomes" id="UP000011724"/>
    </source>
</evidence>
<accession>M1WVA0</accession>
<dbReference type="BioCyc" id="DPIE1322246:BN4_RS05240-MONOMER"/>
<proteinExistence type="predicted"/>
<evidence type="ECO:0008006" key="3">
    <source>
        <dbReference type="Google" id="ProtNLM"/>
    </source>
</evidence>
<dbReference type="OrthoDB" id="9798250at2"/>
<keyword evidence="2" id="KW-1185">Reference proteome</keyword>
<dbReference type="SUPFAM" id="SSF53448">
    <property type="entry name" value="Nucleotide-diphospho-sugar transferases"/>
    <property type="match status" value="1"/>
</dbReference>
<dbReference type="Pfam" id="PF09837">
    <property type="entry name" value="DUF2064"/>
    <property type="match status" value="1"/>
</dbReference>
<dbReference type="eggNOG" id="COG3222">
    <property type="taxonomic scope" value="Bacteria"/>
</dbReference>
<evidence type="ECO:0000313" key="1">
    <source>
        <dbReference type="EMBL" id="CCH48273.1"/>
    </source>
</evidence>
<dbReference type="HOGENOM" id="CLU_075662_2_0_7"/>
<dbReference type="AlphaFoldDB" id="M1WVA0"/>
<dbReference type="EMBL" id="FO203427">
    <property type="protein sequence ID" value="CCH48273.1"/>
    <property type="molecule type" value="Genomic_DNA"/>
</dbReference>
<dbReference type="Gene3D" id="3.90.550.10">
    <property type="entry name" value="Spore Coat Polysaccharide Biosynthesis Protein SpsA, Chain A"/>
    <property type="match status" value="1"/>
</dbReference>
<dbReference type="NCBIfam" id="TIGR04282">
    <property type="entry name" value="glyco_like_cofC"/>
    <property type="match status" value="1"/>
</dbReference>
<reference evidence="2" key="2">
    <citation type="journal article" date="2013" name="Stand. Genomic Sci.">
        <title>Complete genome sequence of Desulfocapsa sulfexigens, a marine deltaproteobacterium specialized in disproportionating inorganic sulfur compounds.</title>
        <authorList>
            <person name="Finster K.W."/>
            <person name="Kjeldsen K.U."/>
            <person name="Kube M."/>
            <person name="Reinhardt R."/>
            <person name="Mussmann M."/>
            <person name="Amann R."/>
            <person name="Schreiber L."/>
        </authorList>
    </citation>
    <scope>NUCLEOTIDE SEQUENCE [LARGE SCALE GENOMIC DNA]</scope>
    <source>
        <strain evidence="2">DSM 10523 / SB164P1</strain>
    </source>
</reference>
<dbReference type="Proteomes" id="UP000011724">
    <property type="component" value="Chromosome"/>
</dbReference>
<reference evidence="1 2" key="1">
    <citation type="journal article" date="2013" name="PLoS ONE">
        <title>The first genomic and proteomic characterization of a deep-sea sulfate reducer: insights into the piezophilic lifestyle of Desulfovibrio piezophilus.</title>
        <authorList>
            <person name="Pradel N."/>
            <person name="Ji B."/>
            <person name="Gimenez G."/>
            <person name="Talla E."/>
            <person name="Lenoble P."/>
            <person name="Garel M."/>
            <person name="Tamburini C."/>
            <person name="Fourquet P."/>
            <person name="Lebrun R."/>
            <person name="Bertin P."/>
            <person name="Denis Y."/>
            <person name="Pophillat M."/>
            <person name="Barbe V."/>
            <person name="Ollivier B."/>
            <person name="Dolla A."/>
        </authorList>
    </citation>
    <scope>NUCLEOTIDE SEQUENCE [LARGE SCALE GENOMIC DNA]</scope>
    <source>
        <strain evidence="2">DSM 10523 / SB164P1</strain>
    </source>
</reference>
<protein>
    <recommendedName>
        <fullName evidence="3">Glycosyltransferase</fullName>
    </recommendedName>
</protein>
<dbReference type="PATRIC" id="fig|879567.3.peg.1070"/>
<gene>
    <name evidence="1" type="ordered locus">BN4_11036</name>
</gene>
<dbReference type="KEGG" id="dpi:BN4_11036"/>
<dbReference type="InterPro" id="IPR029044">
    <property type="entry name" value="Nucleotide-diphossugar_trans"/>
</dbReference>
<organism evidence="1 2">
    <name type="scientific">Pseudodesulfovibrio piezophilus (strain DSM 21447 / JCM 15486 / C1TLV30)</name>
    <name type="common">Desulfovibrio piezophilus</name>
    <dbReference type="NCBI Taxonomy" id="1322246"/>
    <lineage>
        <taxon>Bacteria</taxon>
        <taxon>Pseudomonadati</taxon>
        <taxon>Thermodesulfobacteriota</taxon>
        <taxon>Desulfovibrionia</taxon>
        <taxon>Desulfovibrionales</taxon>
        <taxon>Desulfovibrionaceae</taxon>
    </lineage>
</organism>
<dbReference type="STRING" id="1322246.BN4_11036"/>